<gene>
    <name evidence="11" type="ORF">NW762_004083</name>
</gene>
<sequence length="890" mass="101933">MDRPLTRISSIVLATIFLLAVGLKTAFPGDDPYRCRAVQRTGRWIDPPDENGNRVPFHHWQPDGCILHQYDSADIRRCTEGRSLVVVGDSTSRNVGHAFARLLNKEQSHLDRGDTPRDWAFNMTYRGQLIQRLPSAWLNAHGYPKYAGFAQQLDMLAYDKQKSLPIKKQEGPAMIYITAGPWFTQNYSCGPWEDYEEPPEWEEKFDYFKSSFTNLSNWVRDNVPQIDPFTAPMDPIDGVGNQIFFAPPNKPRYQGNETEKVLDNLRRREEITKIQDWLRENEDEFALPLLWSIPHLMEGENKTVIDPGKKGFHVRNPIAEYRANVLLNLRCNAKLDIIKPYPYEHTCCTDYGLKTNVQLGIVAACIIYLVACIVSEILDLAAKREEPQWGLLNMQAGCFPLALLMCYYSDRTQMMAKGIKLWRYEDFFALLIPCIIIALATIRRSRSPPPKDLSLTEKKEDQPFLSRDQTEEWKGWMQFTILIYHWIDAKPTSIYILVRLCVAAYLFQTGYGHTLFFLNKKDFSFNRAAAVLLRLNLLPCALAYIMDTDYMFYYFSPLVSFWFLVVYMTMALGGKRYNSDLQFVLAKIWLSCVLISTLFFKTHVTKHVFSVLRSVLNIQWSHEEWQYRVTLDMFIVYVGMLVAVVKNEMGKRPIHLGLQIILAVAGFYAIYNYFAVAEPFGSKRYRTWHPYGSFIPVLAFIAIRNASAPVRNFYSKAMAWLGRCSLETYILQFHLLLAADTNGILIVDGLFGDGTVIGDRWRSLAIILPIFLWISHATASSTGHFVKLIMHQPPETTKLGEPAYAWLEKVPGGSYISAPRIRIVCIILVLWLLNVMSPEHREPRPPNGIHHVHIDDAAPLKYNAAFDPAVNATFQATINATLDSLNSTTA</sequence>
<feature type="transmembrane region" description="Helical" evidence="8">
    <location>
        <begin position="421"/>
        <end position="442"/>
    </location>
</feature>
<organism evidence="11 12">
    <name type="scientific">Fusarium torreyae</name>
    <dbReference type="NCBI Taxonomy" id="1237075"/>
    <lineage>
        <taxon>Eukaryota</taxon>
        <taxon>Fungi</taxon>
        <taxon>Dikarya</taxon>
        <taxon>Ascomycota</taxon>
        <taxon>Pezizomycotina</taxon>
        <taxon>Sordariomycetes</taxon>
        <taxon>Hypocreomycetidae</taxon>
        <taxon>Hypocreales</taxon>
        <taxon>Nectriaceae</taxon>
        <taxon>Fusarium</taxon>
    </lineage>
</organism>
<keyword evidence="6 8" id="KW-0472">Membrane</keyword>
<feature type="transmembrane region" description="Helical" evidence="8">
    <location>
        <begin position="390"/>
        <end position="409"/>
    </location>
</feature>
<evidence type="ECO:0000259" key="10">
    <source>
        <dbReference type="Pfam" id="PF07779"/>
    </source>
</evidence>
<feature type="transmembrane region" description="Helical" evidence="8">
    <location>
        <begin position="656"/>
        <end position="676"/>
    </location>
</feature>
<keyword evidence="5 8" id="KW-1133">Transmembrane helix</keyword>
<feature type="signal peptide" evidence="9">
    <location>
        <begin position="1"/>
        <end position="26"/>
    </location>
</feature>
<name>A0A9W8VJX8_9HYPO</name>
<reference evidence="11" key="1">
    <citation type="submission" date="2022-09" db="EMBL/GenBank/DDBJ databases">
        <title>Fusarium specimens isolated from Avocado Roots.</title>
        <authorList>
            <person name="Stajich J."/>
            <person name="Roper C."/>
            <person name="Heimlech-Rivalta G."/>
        </authorList>
    </citation>
    <scope>NUCLEOTIDE SEQUENCE</scope>
    <source>
        <strain evidence="11">CF00136</strain>
    </source>
</reference>
<dbReference type="Pfam" id="PF07779">
    <property type="entry name" value="Cas1_AcylT"/>
    <property type="match status" value="1"/>
</dbReference>
<evidence type="ECO:0000256" key="5">
    <source>
        <dbReference type="ARBA" id="ARBA00022989"/>
    </source>
</evidence>
<keyword evidence="7" id="KW-0325">Glycoprotein</keyword>
<keyword evidence="12" id="KW-1185">Reference proteome</keyword>
<evidence type="ECO:0000256" key="7">
    <source>
        <dbReference type="ARBA" id="ARBA00023180"/>
    </source>
</evidence>
<dbReference type="EMBL" id="JAOQAZ010000005">
    <property type="protein sequence ID" value="KAJ4266105.1"/>
    <property type="molecule type" value="Genomic_DNA"/>
</dbReference>
<dbReference type="GO" id="GO:0005794">
    <property type="term" value="C:Golgi apparatus"/>
    <property type="evidence" value="ECO:0007669"/>
    <property type="project" value="UniProtKB-ARBA"/>
</dbReference>
<evidence type="ECO:0000256" key="8">
    <source>
        <dbReference type="SAM" id="Phobius"/>
    </source>
</evidence>
<dbReference type="AlphaFoldDB" id="A0A9W8VJX8"/>
<keyword evidence="9" id="KW-0732">Signal</keyword>
<proteinExistence type="inferred from homology"/>
<comment type="similarity">
    <text evidence="2">Belongs to the PC-esterase family. CASD1 subfamily.</text>
</comment>
<protein>
    <recommendedName>
        <fullName evidence="10">Cas1p 10 TM acyl transferase domain-containing protein</fullName>
    </recommendedName>
</protein>
<feature type="transmembrane region" description="Helical" evidence="8">
    <location>
        <begin position="764"/>
        <end position="786"/>
    </location>
</feature>
<evidence type="ECO:0000256" key="4">
    <source>
        <dbReference type="ARBA" id="ARBA00022692"/>
    </source>
</evidence>
<evidence type="ECO:0000313" key="12">
    <source>
        <dbReference type="Proteomes" id="UP001152049"/>
    </source>
</evidence>
<evidence type="ECO:0000256" key="1">
    <source>
        <dbReference type="ARBA" id="ARBA00004141"/>
    </source>
</evidence>
<keyword evidence="3" id="KW-0808">Transferase</keyword>
<feature type="transmembrane region" description="Helical" evidence="8">
    <location>
        <begin position="815"/>
        <end position="835"/>
    </location>
</feature>
<evidence type="ECO:0000256" key="2">
    <source>
        <dbReference type="ARBA" id="ARBA00010666"/>
    </source>
</evidence>
<dbReference type="Proteomes" id="UP001152049">
    <property type="component" value="Unassembled WGS sequence"/>
</dbReference>
<feature type="transmembrane region" description="Helical" evidence="8">
    <location>
        <begin position="552"/>
        <end position="572"/>
    </location>
</feature>
<feature type="transmembrane region" description="Helical" evidence="8">
    <location>
        <begin position="357"/>
        <end position="378"/>
    </location>
</feature>
<evidence type="ECO:0000313" key="11">
    <source>
        <dbReference type="EMBL" id="KAJ4266105.1"/>
    </source>
</evidence>
<feature type="transmembrane region" description="Helical" evidence="8">
    <location>
        <begin position="625"/>
        <end position="644"/>
    </location>
</feature>
<dbReference type="PANTHER" id="PTHR13533:SF1">
    <property type="entry name" value="N-ACETYLNEURAMINATE 9-O-ACETYLTRANSFERASE"/>
    <property type="match status" value="1"/>
</dbReference>
<keyword evidence="4 8" id="KW-0812">Transmembrane</keyword>
<evidence type="ECO:0000256" key="6">
    <source>
        <dbReference type="ARBA" id="ARBA00023136"/>
    </source>
</evidence>
<feature type="domain" description="Cas1p 10 TM acyl transferase" evidence="10">
    <location>
        <begin position="344"/>
        <end position="791"/>
    </location>
</feature>
<feature type="transmembrane region" description="Helical" evidence="8">
    <location>
        <begin position="584"/>
        <end position="605"/>
    </location>
</feature>
<comment type="caution">
    <text evidence="11">The sequence shown here is derived from an EMBL/GenBank/DDBJ whole genome shotgun (WGS) entry which is preliminary data.</text>
</comment>
<feature type="transmembrane region" description="Helical" evidence="8">
    <location>
        <begin position="688"/>
        <end position="706"/>
    </location>
</feature>
<dbReference type="OrthoDB" id="1932925at2759"/>
<accession>A0A9W8VJX8</accession>
<evidence type="ECO:0000256" key="9">
    <source>
        <dbReference type="SAM" id="SignalP"/>
    </source>
</evidence>
<dbReference type="InterPro" id="IPR012419">
    <property type="entry name" value="Cas1_AcylTrans_dom"/>
</dbReference>
<feature type="chain" id="PRO_5040723061" description="Cas1p 10 TM acyl transferase domain-containing protein" evidence="9">
    <location>
        <begin position="27"/>
        <end position="890"/>
    </location>
</feature>
<dbReference type="GO" id="GO:0016020">
    <property type="term" value="C:membrane"/>
    <property type="evidence" value="ECO:0007669"/>
    <property type="project" value="UniProtKB-SubCell"/>
</dbReference>
<dbReference type="GO" id="GO:0016740">
    <property type="term" value="F:transferase activity"/>
    <property type="evidence" value="ECO:0007669"/>
    <property type="project" value="UniProtKB-KW"/>
</dbReference>
<evidence type="ECO:0000256" key="3">
    <source>
        <dbReference type="ARBA" id="ARBA00022679"/>
    </source>
</evidence>
<comment type="subcellular location">
    <subcellularLocation>
        <location evidence="1">Membrane</location>
        <topology evidence="1">Multi-pass membrane protein</topology>
    </subcellularLocation>
</comment>
<dbReference type="GO" id="GO:0005975">
    <property type="term" value="P:carbohydrate metabolic process"/>
    <property type="evidence" value="ECO:0007669"/>
    <property type="project" value="UniProtKB-ARBA"/>
</dbReference>
<dbReference type="PANTHER" id="PTHR13533">
    <property type="entry name" value="N-ACETYLNEURAMINATE 9-O-ACETYLTRANSFERASE"/>
    <property type="match status" value="1"/>
</dbReference>